<feature type="domain" description="Rho-GAP" evidence="2">
    <location>
        <begin position="561"/>
        <end position="782"/>
    </location>
</feature>
<feature type="compositionally biased region" description="Low complexity" evidence="1">
    <location>
        <begin position="378"/>
        <end position="396"/>
    </location>
</feature>
<evidence type="ECO:0000259" key="2">
    <source>
        <dbReference type="PROSITE" id="PS50238"/>
    </source>
</evidence>
<dbReference type="Proteomes" id="UP000837801">
    <property type="component" value="Unassembled WGS sequence"/>
</dbReference>
<dbReference type="OrthoDB" id="2155291at2759"/>
<reference evidence="3" key="1">
    <citation type="submission" date="2022-03" db="EMBL/GenBank/DDBJ databases">
        <authorList>
            <person name="Legras J.-L."/>
            <person name="Devillers H."/>
            <person name="Grondin C."/>
        </authorList>
    </citation>
    <scope>NUCLEOTIDE SEQUENCE</scope>
    <source>
        <strain evidence="3">CLIB 1423</strain>
    </source>
</reference>
<dbReference type="InterPro" id="IPR027267">
    <property type="entry name" value="AH/BAR_dom_sf"/>
</dbReference>
<evidence type="ECO:0000313" key="3">
    <source>
        <dbReference type="EMBL" id="CAH2353611.1"/>
    </source>
</evidence>
<sequence length="912" mass="103671">MFANNYWSSDYRVGIDKISEQSIQSLHQLHDLRKLIFNYMNYSYSNSEFLNKLSEDAFQQNNSIDLLSTGSNSSDKSTLKRLSEQFVEATRLEASSAKHTSTSKYMEHSLTPYKLHIHEITEESKSLIALSNTIDFSVLEPVTSFIKKSEPMIKVLLNEFEDLFEDYETCYKSIEKIRKEFEEISSLKELEDRKEKSFIEDDKENDSSDEEYDNISSGDGSTPSTPKSRVTSLNNPNALIEPVAAQFSFPLYIGPIQVKELSQLKTFLSDITSEIETVKRKFAIPGFKNETFSSENLCRWVSARRPFGINPTRLNLERFGQSLIDLKIIVGMGFIGAKKFKSEGMWFEWSEKVDLTLNPETGKPVEIIVSEDQELTPSSTTSRSSSGGVSGGVQTTPKKPNAHSFGSTILSNMRNTILKTNYPQILLILEQKYNDNYLQLHNLRHQLDTHTFNSMQKLEIFERERIALTYNSLTKLSEILYNSSLATSNRLHQFATDLITNLNKPENYKADFNKIQDSFSTGIYFPSILSPDNLSRKHYSSHQTNSNFQNVKLKFNLYKDIELQPLSSDESEILSIRSIPKFLYKLISLLEEERNDLTKEDAESFSLWTNPLNGEKYWSMKSDIINLVNNFTVSTSIADEEATIHGQILDDILTYCSHQSTADLVNFIKYWLLEIGDSLIPFTMYERLLNEADNHSKLCNLLSTMPRGNLSSLIFLLEHICSISGLDSIPSYKFSDNLAEALISENPDLEKVETVSTELNSMDSIGTIPFLHLILRPSAVKHTYGFKPPLPKYNTILSDLLNVQVRSKLFTSLVQNEQKYQSKKENQMRLPIPVLAPISNAESLIPKSPKPSQAGENFTLRPFRTKATPNPSPSGSPKQHLSNAFEADTNRPRSASNTYLAPNINVEFEAKK</sequence>
<feature type="compositionally biased region" description="Polar residues" evidence="1">
    <location>
        <begin position="867"/>
        <end position="882"/>
    </location>
</feature>
<dbReference type="PROSITE" id="PS50238">
    <property type="entry name" value="RHOGAP"/>
    <property type="match status" value="1"/>
</dbReference>
<comment type="caution">
    <text evidence="3">The sequence shown here is derived from an EMBL/GenBank/DDBJ whole genome shotgun (WGS) entry which is preliminary data.</text>
</comment>
<dbReference type="SUPFAM" id="SSF103657">
    <property type="entry name" value="BAR/IMD domain-like"/>
    <property type="match status" value="1"/>
</dbReference>
<evidence type="ECO:0000313" key="4">
    <source>
        <dbReference type="Proteomes" id="UP000837801"/>
    </source>
</evidence>
<feature type="compositionally biased region" description="Acidic residues" evidence="1">
    <location>
        <begin position="201"/>
        <end position="213"/>
    </location>
</feature>
<dbReference type="InterPro" id="IPR008936">
    <property type="entry name" value="Rho_GTPase_activation_prot"/>
</dbReference>
<feature type="region of interest" description="Disordered" evidence="1">
    <location>
        <begin position="862"/>
        <end position="903"/>
    </location>
</feature>
<accession>A0A9P0QQF7</accession>
<dbReference type="SUPFAM" id="SSF48350">
    <property type="entry name" value="GTPase activation domain, GAP"/>
    <property type="match status" value="1"/>
</dbReference>
<dbReference type="SMART" id="SM00324">
    <property type="entry name" value="RhoGAP"/>
    <property type="match status" value="1"/>
</dbReference>
<protein>
    <recommendedName>
        <fullName evidence="2">Rho-GAP domain-containing protein</fullName>
    </recommendedName>
</protein>
<feature type="region of interest" description="Disordered" evidence="1">
    <location>
        <begin position="370"/>
        <end position="405"/>
    </location>
</feature>
<dbReference type="InterPro" id="IPR000198">
    <property type="entry name" value="RhoGAP_dom"/>
</dbReference>
<gene>
    <name evidence="3" type="ORF">CLIB1423_11S03664</name>
</gene>
<dbReference type="Gene3D" id="1.10.555.10">
    <property type="entry name" value="Rho GTPase activation protein"/>
    <property type="match status" value="1"/>
</dbReference>
<organism evidence="3 4">
    <name type="scientific">[Candida] railenensis</name>
    <dbReference type="NCBI Taxonomy" id="45579"/>
    <lineage>
        <taxon>Eukaryota</taxon>
        <taxon>Fungi</taxon>
        <taxon>Dikarya</taxon>
        <taxon>Ascomycota</taxon>
        <taxon>Saccharomycotina</taxon>
        <taxon>Pichiomycetes</taxon>
        <taxon>Debaryomycetaceae</taxon>
        <taxon>Kurtzmaniella</taxon>
    </lineage>
</organism>
<feature type="region of interest" description="Disordered" evidence="1">
    <location>
        <begin position="195"/>
        <end position="233"/>
    </location>
</feature>
<dbReference type="EMBL" id="CAKXYY010000011">
    <property type="protein sequence ID" value="CAH2353611.1"/>
    <property type="molecule type" value="Genomic_DNA"/>
</dbReference>
<dbReference type="Pfam" id="PF00620">
    <property type="entry name" value="RhoGAP"/>
    <property type="match status" value="1"/>
</dbReference>
<dbReference type="GO" id="GO:0007165">
    <property type="term" value="P:signal transduction"/>
    <property type="evidence" value="ECO:0007669"/>
    <property type="project" value="InterPro"/>
</dbReference>
<feature type="compositionally biased region" description="Polar residues" evidence="1">
    <location>
        <begin position="218"/>
        <end position="233"/>
    </location>
</feature>
<keyword evidence="4" id="KW-1185">Reference proteome</keyword>
<dbReference type="AlphaFoldDB" id="A0A9P0QQF7"/>
<evidence type="ECO:0000256" key="1">
    <source>
        <dbReference type="SAM" id="MobiDB-lite"/>
    </source>
</evidence>
<name>A0A9P0QQF7_9ASCO</name>
<dbReference type="Gene3D" id="1.20.1270.60">
    <property type="entry name" value="Arfaptin homology (AH) domain/BAR domain"/>
    <property type="match status" value="1"/>
</dbReference>
<proteinExistence type="predicted"/>